<organism evidence="2">
    <name type="scientific">Halomonas campaniensis</name>
    <dbReference type="NCBI Taxonomy" id="213554"/>
    <lineage>
        <taxon>Bacteria</taxon>
        <taxon>Pseudomonadati</taxon>
        <taxon>Pseudomonadota</taxon>
        <taxon>Gammaproteobacteria</taxon>
        <taxon>Oceanospirillales</taxon>
        <taxon>Halomonadaceae</taxon>
        <taxon>Halomonas</taxon>
    </lineage>
</organism>
<dbReference type="InterPro" id="IPR002514">
    <property type="entry name" value="Transposase_8"/>
</dbReference>
<proteinExistence type="inferred from homology"/>
<comment type="caution">
    <text evidence="2">The sequence shown here is derived from an EMBL/GenBank/DDBJ whole genome shotgun (WGS) entry which is preliminary data.</text>
</comment>
<evidence type="ECO:0000256" key="1">
    <source>
        <dbReference type="ARBA" id="ARBA00009964"/>
    </source>
</evidence>
<dbReference type="AlphaFoldDB" id="A0A3D0KEJ8"/>
<dbReference type="Pfam" id="PF01527">
    <property type="entry name" value="HTH_Tnp_1"/>
    <property type="match status" value="1"/>
</dbReference>
<dbReference type="GO" id="GO:0006313">
    <property type="term" value="P:DNA transposition"/>
    <property type="evidence" value="ECO:0007669"/>
    <property type="project" value="InterPro"/>
</dbReference>
<name>A0A3D0KEJ8_9GAMM</name>
<evidence type="ECO:0008006" key="3">
    <source>
        <dbReference type="Google" id="ProtNLM"/>
    </source>
</evidence>
<gene>
    <name evidence="2" type="ORF">DEO68_06325</name>
</gene>
<dbReference type="EMBL" id="DOTR01000032">
    <property type="protein sequence ID" value="HCA01795.1"/>
    <property type="molecule type" value="Genomic_DNA"/>
</dbReference>
<dbReference type="GO" id="GO:0004803">
    <property type="term" value="F:transposase activity"/>
    <property type="evidence" value="ECO:0007669"/>
    <property type="project" value="InterPro"/>
</dbReference>
<dbReference type="GO" id="GO:0003677">
    <property type="term" value="F:DNA binding"/>
    <property type="evidence" value="ECO:0007669"/>
    <property type="project" value="InterPro"/>
</dbReference>
<protein>
    <recommendedName>
        <fullName evidence="3">Transposase</fullName>
    </recommendedName>
</protein>
<reference evidence="2" key="1">
    <citation type="journal article" date="2018" name="Nat. Biotechnol.">
        <title>A standardized bacterial taxonomy based on genome phylogeny substantially revises the tree of life.</title>
        <authorList>
            <person name="Parks D.H."/>
            <person name="Chuvochina M."/>
            <person name="Waite D.W."/>
            <person name="Rinke C."/>
            <person name="Skarshewski A."/>
            <person name="Chaumeil P.A."/>
            <person name="Hugenholtz P."/>
        </authorList>
    </citation>
    <scope>NUCLEOTIDE SEQUENCE [LARGE SCALE GENOMIC DNA]</scope>
    <source>
        <strain evidence="2">UBA11284</strain>
    </source>
</reference>
<evidence type="ECO:0000313" key="2">
    <source>
        <dbReference type="EMBL" id="HCA01795.1"/>
    </source>
</evidence>
<dbReference type="SUPFAM" id="SSF46689">
    <property type="entry name" value="Homeodomain-like"/>
    <property type="match status" value="1"/>
</dbReference>
<sequence length="51" mass="5612">MTKKRRTFSPEFKQEAASLVLDQGYSYPQACTSLGVRESVGSTSLRTSVRG</sequence>
<accession>A0A3D0KEJ8</accession>
<comment type="similarity">
    <text evidence="1">Belongs to the transposase 8 family.</text>
</comment>
<dbReference type="InterPro" id="IPR009057">
    <property type="entry name" value="Homeodomain-like_sf"/>
</dbReference>